<comment type="subcellular location">
    <subcellularLocation>
        <location evidence="1">Cell membrane</location>
        <topology evidence="1">Multi-pass membrane protein</topology>
    </subcellularLocation>
</comment>
<evidence type="ECO:0000256" key="3">
    <source>
        <dbReference type="ARBA" id="ARBA00022692"/>
    </source>
</evidence>
<evidence type="ECO:0000256" key="4">
    <source>
        <dbReference type="ARBA" id="ARBA00022989"/>
    </source>
</evidence>
<name>A0A0F5LFS9_9HYPH</name>
<dbReference type="GO" id="GO:0015920">
    <property type="term" value="P:lipopolysaccharide transport"/>
    <property type="evidence" value="ECO:0007669"/>
    <property type="project" value="TreeGrafter"/>
</dbReference>
<evidence type="ECO:0000256" key="5">
    <source>
        <dbReference type="ARBA" id="ARBA00023136"/>
    </source>
</evidence>
<dbReference type="InterPro" id="IPR005495">
    <property type="entry name" value="LptG/LptF_permease"/>
</dbReference>
<comment type="caution">
    <text evidence="7">The sequence shown here is derived from an EMBL/GenBank/DDBJ whole genome shotgun (WGS) entry which is preliminary data.</text>
</comment>
<evidence type="ECO:0000256" key="6">
    <source>
        <dbReference type="SAM" id="Phobius"/>
    </source>
</evidence>
<dbReference type="EMBL" id="LAJG01000005">
    <property type="protein sequence ID" value="KKB81150.1"/>
    <property type="molecule type" value="Genomic_DNA"/>
</dbReference>
<keyword evidence="8" id="KW-1185">Reference proteome</keyword>
<dbReference type="GO" id="GO:0043190">
    <property type="term" value="C:ATP-binding cassette (ABC) transporter complex"/>
    <property type="evidence" value="ECO:0007669"/>
    <property type="project" value="TreeGrafter"/>
</dbReference>
<feature type="transmembrane region" description="Helical" evidence="6">
    <location>
        <begin position="98"/>
        <end position="120"/>
    </location>
</feature>
<evidence type="ECO:0008006" key="9">
    <source>
        <dbReference type="Google" id="ProtNLM"/>
    </source>
</evidence>
<feature type="transmembrane region" description="Helical" evidence="6">
    <location>
        <begin position="7"/>
        <end position="30"/>
    </location>
</feature>
<dbReference type="OrthoDB" id="8477889at2"/>
<feature type="transmembrane region" description="Helical" evidence="6">
    <location>
        <begin position="324"/>
        <end position="342"/>
    </location>
</feature>
<dbReference type="RefSeq" id="WP_046141494.1">
    <property type="nucleotide sequence ID" value="NZ_LAJG01000005.1"/>
</dbReference>
<dbReference type="PANTHER" id="PTHR33529">
    <property type="entry name" value="SLR0882 PROTEIN-RELATED"/>
    <property type="match status" value="1"/>
</dbReference>
<proteinExistence type="predicted"/>
<dbReference type="PANTHER" id="PTHR33529:SF6">
    <property type="entry name" value="YJGP_YJGQ FAMILY PERMEASE"/>
    <property type="match status" value="1"/>
</dbReference>
<keyword evidence="4 6" id="KW-1133">Transmembrane helix</keyword>
<keyword evidence="3 6" id="KW-0812">Transmembrane</keyword>
<dbReference type="Pfam" id="PF03739">
    <property type="entry name" value="LptF_LptG"/>
    <property type="match status" value="1"/>
</dbReference>
<sequence>MRRLTTYLARLFATDAIILMGIVCFLLWMVNCLRSFEIVSIKGQGFGTLAVQALYTMPPLLLAFFYICVGIGMVRALNGLQQSRELHIIHATRGLNGLWRAAVLVIGGAVAVVMLLAHVVEPLANRKYSELAASVAADLVSSTLRPGRFTQVTPGVILLIGGRQAGGEIVDFFADDRRNPESRRTYIAQTARVSSDGDNYILELRNGTLQYVQDDGRYSEVRFSRYDISVESLSQPLAAGNAMAEMTSFEIVADAMTTGVISEDAASRLLNRTAEALRVIGIALFTLAIAGFPSGKRARIPLPLEAIVLLVGFAERGIGTYSPLGPGTGSILLIAMSGFILLRKSWPRRPIAMVPA</sequence>
<evidence type="ECO:0000256" key="1">
    <source>
        <dbReference type="ARBA" id="ARBA00004651"/>
    </source>
</evidence>
<evidence type="ECO:0000313" key="8">
    <source>
        <dbReference type="Proteomes" id="UP000033514"/>
    </source>
</evidence>
<evidence type="ECO:0000256" key="2">
    <source>
        <dbReference type="ARBA" id="ARBA00022475"/>
    </source>
</evidence>
<keyword evidence="2" id="KW-1003">Cell membrane</keyword>
<evidence type="ECO:0000313" key="7">
    <source>
        <dbReference type="EMBL" id="KKB81150.1"/>
    </source>
</evidence>
<dbReference type="AlphaFoldDB" id="A0A0F5LFS9"/>
<reference evidence="7 8" key="1">
    <citation type="submission" date="2015-03" db="EMBL/GenBank/DDBJ databases">
        <authorList>
            <person name="Hassan Y.I."/>
            <person name="Lepp D."/>
            <person name="Zhou T."/>
        </authorList>
    </citation>
    <scope>NUCLEOTIDE SEQUENCE [LARGE SCALE GENOMIC DNA]</scope>
    <source>
        <strain evidence="7 8">GH2-10</strain>
    </source>
</reference>
<dbReference type="STRING" id="361041.VW35_03075"/>
<dbReference type="Proteomes" id="UP000033514">
    <property type="component" value="Unassembled WGS sequence"/>
</dbReference>
<protein>
    <recommendedName>
        <fullName evidence="9">Permease</fullName>
    </recommendedName>
</protein>
<dbReference type="PATRIC" id="fig|361041.3.peg.4012"/>
<keyword evidence="5 6" id="KW-0472">Membrane</keyword>
<feature type="transmembrane region" description="Helical" evidence="6">
    <location>
        <begin position="50"/>
        <end position="77"/>
    </location>
</feature>
<accession>A0A0F5LFS9</accession>
<organism evidence="7 8">
    <name type="scientific">Devosia soli</name>
    <dbReference type="NCBI Taxonomy" id="361041"/>
    <lineage>
        <taxon>Bacteria</taxon>
        <taxon>Pseudomonadati</taxon>
        <taxon>Pseudomonadota</taxon>
        <taxon>Alphaproteobacteria</taxon>
        <taxon>Hyphomicrobiales</taxon>
        <taxon>Devosiaceae</taxon>
        <taxon>Devosia</taxon>
    </lineage>
</organism>
<gene>
    <name evidence="7" type="ORF">VW35_03075</name>
</gene>